<dbReference type="InterPro" id="IPR012318">
    <property type="entry name" value="HTH_CRP"/>
</dbReference>
<proteinExistence type="predicted"/>
<dbReference type="Proteomes" id="UP000094342">
    <property type="component" value="Unassembled WGS sequence"/>
</dbReference>
<evidence type="ECO:0000256" key="4">
    <source>
        <dbReference type="SAM" id="MobiDB-lite"/>
    </source>
</evidence>
<dbReference type="GO" id="GO:0003677">
    <property type="term" value="F:DNA binding"/>
    <property type="evidence" value="ECO:0007669"/>
    <property type="project" value="UniProtKB-KW"/>
</dbReference>
<dbReference type="AlphaFoldDB" id="A0A1E3VEV7"/>
<evidence type="ECO:0000256" key="1">
    <source>
        <dbReference type="ARBA" id="ARBA00023015"/>
    </source>
</evidence>
<keyword evidence="3" id="KW-0804">Transcription</keyword>
<reference evidence="7" key="1">
    <citation type="submission" date="2016-05" db="EMBL/GenBank/DDBJ databases">
        <authorList>
            <person name="Li Y."/>
        </authorList>
    </citation>
    <scope>NUCLEOTIDE SEQUENCE [LARGE SCALE GENOMIC DNA]</scope>
    <source>
        <strain evidence="7">YIC4027</strain>
    </source>
</reference>
<dbReference type="EMBL" id="LYBW01000049">
    <property type="protein sequence ID" value="ODR92130.1"/>
    <property type="molecule type" value="Genomic_DNA"/>
</dbReference>
<dbReference type="Pfam" id="PF13545">
    <property type="entry name" value="HTH_Crp_2"/>
    <property type="match status" value="1"/>
</dbReference>
<evidence type="ECO:0000313" key="7">
    <source>
        <dbReference type="Proteomes" id="UP000094342"/>
    </source>
</evidence>
<gene>
    <name evidence="6" type="ORF">A8M32_06775</name>
</gene>
<dbReference type="PROSITE" id="PS51063">
    <property type="entry name" value="HTH_CRP_2"/>
    <property type="match status" value="1"/>
</dbReference>
<dbReference type="Pfam" id="PF00027">
    <property type="entry name" value="cNMP_binding"/>
    <property type="match status" value="1"/>
</dbReference>
<keyword evidence="7" id="KW-1185">Reference proteome</keyword>
<evidence type="ECO:0000259" key="5">
    <source>
        <dbReference type="PROSITE" id="PS51063"/>
    </source>
</evidence>
<dbReference type="STRING" id="1752398.A8M32_06775"/>
<dbReference type="SUPFAM" id="SSF46785">
    <property type="entry name" value="Winged helix' DNA-binding domain"/>
    <property type="match status" value="1"/>
</dbReference>
<dbReference type="GO" id="GO:0006355">
    <property type="term" value="P:regulation of DNA-templated transcription"/>
    <property type="evidence" value="ECO:0007669"/>
    <property type="project" value="InterPro"/>
</dbReference>
<dbReference type="RefSeq" id="WP_069457648.1">
    <property type="nucleotide sequence ID" value="NZ_LYBW01000049.1"/>
</dbReference>
<dbReference type="SUPFAM" id="SSF51206">
    <property type="entry name" value="cAMP-binding domain-like"/>
    <property type="match status" value="1"/>
</dbReference>
<accession>A0A1E3VEV7</accession>
<keyword evidence="2" id="KW-0238">DNA-binding</keyword>
<protein>
    <recommendedName>
        <fullName evidence="5">HTH crp-type domain-containing protein</fullName>
    </recommendedName>
</protein>
<feature type="region of interest" description="Disordered" evidence="4">
    <location>
        <begin position="227"/>
        <end position="267"/>
    </location>
</feature>
<comment type="caution">
    <text evidence="6">The sequence shown here is derived from an EMBL/GenBank/DDBJ whole genome shotgun (WGS) entry which is preliminary data.</text>
</comment>
<dbReference type="InterPro" id="IPR014710">
    <property type="entry name" value="RmlC-like_jellyroll"/>
</dbReference>
<dbReference type="InterPro" id="IPR018490">
    <property type="entry name" value="cNMP-bd_dom_sf"/>
</dbReference>
<dbReference type="InterPro" id="IPR000595">
    <property type="entry name" value="cNMP-bd_dom"/>
</dbReference>
<organism evidence="6 7">
    <name type="scientific">Sinorhizobium alkalisoli</name>
    <dbReference type="NCBI Taxonomy" id="1752398"/>
    <lineage>
        <taxon>Bacteria</taxon>
        <taxon>Pseudomonadati</taxon>
        <taxon>Pseudomonadota</taxon>
        <taxon>Alphaproteobacteria</taxon>
        <taxon>Hyphomicrobiales</taxon>
        <taxon>Rhizobiaceae</taxon>
        <taxon>Sinorhizobium/Ensifer group</taxon>
        <taxon>Sinorhizobium</taxon>
    </lineage>
</organism>
<dbReference type="PRINTS" id="PR00034">
    <property type="entry name" value="HTHCRP"/>
</dbReference>
<dbReference type="OrthoDB" id="7584044at2"/>
<evidence type="ECO:0000256" key="3">
    <source>
        <dbReference type="ARBA" id="ARBA00023163"/>
    </source>
</evidence>
<dbReference type="Gene3D" id="2.60.120.10">
    <property type="entry name" value="Jelly Rolls"/>
    <property type="match status" value="1"/>
</dbReference>
<evidence type="ECO:0000256" key="2">
    <source>
        <dbReference type="ARBA" id="ARBA00023125"/>
    </source>
</evidence>
<dbReference type="InterPro" id="IPR036390">
    <property type="entry name" value="WH_DNA-bd_sf"/>
</dbReference>
<dbReference type="SMART" id="SM00419">
    <property type="entry name" value="HTH_CRP"/>
    <property type="match status" value="1"/>
</dbReference>
<keyword evidence="1" id="KW-0805">Transcription regulation</keyword>
<name>A0A1E3VEV7_9HYPH</name>
<feature type="domain" description="HTH crp-type" evidence="5">
    <location>
        <begin position="140"/>
        <end position="214"/>
    </location>
</feature>
<evidence type="ECO:0000313" key="6">
    <source>
        <dbReference type="EMBL" id="ODR92130.1"/>
    </source>
</evidence>
<dbReference type="CDD" id="cd00038">
    <property type="entry name" value="CAP_ED"/>
    <property type="match status" value="1"/>
</dbReference>
<sequence>MIRFVRHLPLAESEKRAILDTPREIRRFQRGDTIYRPDEPCDAARILVEGLAAQYRILPNGERQSADLVFPARFCDLGCILFGVSDHFLAALTDVEVVEISTGRVLDLFARYPQIPVLLLHQETRNRSILFERLLSVGRRPAIRRLAHLLTEFRLRRELAGVAPSRAKRVLLPQRWIGDFLGLTTEHVSRTIAKLKAMGLIEQHRNAIVIRDPAGLARLAEFDPGYLHPGAEAPPQPPARRGREGGATVAGFGDRGSGGPKISASES</sequence>